<reference evidence="1" key="1">
    <citation type="submission" date="2021-05" db="EMBL/GenBank/DDBJ databases">
        <authorList>
            <person name="Scholz U."/>
            <person name="Mascher M."/>
            <person name="Fiebig A."/>
        </authorList>
    </citation>
    <scope>NUCLEOTIDE SEQUENCE [LARGE SCALE GENOMIC DNA]</scope>
</reference>
<accession>A0ACD5U1D3</accession>
<evidence type="ECO:0000313" key="2">
    <source>
        <dbReference type="Proteomes" id="UP001732700"/>
    </source>
</evidence>
<name>A0ACD5U1D3_AVESA</name>
<proteinExistence type="predicted"/>
<keyword evidence="2" id="KW-1185">Reference proteome</keyword>
<evidence type="ECO:0000313" key="1">
    <source>
        <dbReference type="EnsemblPlants" id="AVESA.00010b.r2.1DG0160240.1.CDS"/>
    </source>
</evidence>
<protein>
    <submittedName>
        <fullName evidence="1">Uncharacterized protein</fullName>
    </submittedName>
</protein>
<sequence>MVSWSDGDESPLDVSSDGESSMNVIYDLDWCGLADDGAEPILCKCGFVAAKFVGFEGYNTGRRFLSCEGQEELKCDFLQWVDPVPTDAMMKAVGKLWDMYGEVKQAKTTESLNFMEQKFDYQDKINKLHTDLRNSQDELAKQVEEKQVTLAHKAIAEQGLMDARAALEGKRITDETTCKMHKCLLKKAENDRDKYKEDKRKLESIISDLLKQKEAYKSRFKKIKDLCDV</sequence>
<reference evidence="1" key="2">
    <citation type="submission" date="2025-09" db="UniProtKB">
        <authorList>
            <consortium name="EnsemblPlants"/>
        </authorList>
    </citation>
    <scope>IDENTIFICATION</scope>
</reference>
<dbReference type="EnsemblPlants" id="AVESA.00010b.r2.1DG0160240.1">
    <property type="protein sequence ID" value="AVESA.00010b.r2.1DG0160240.1.CDS"/>
    <property type="gene ID" value="AVESA.00010b.r2.1DG0160240"/>
</dbReference>
<dbReference type="Proteomes" id="UP001732700">
    <property type="component" value="Chromosome 1D"/>
</dbReference>
<organism evidence="1 2">
    <name type="scientific">Avena sativa</name>
    <name type="common">Oat</name>
    <dbReference type="NCBI Taxonomy" id="4498"/>
    <lineage>
        <taxon>Eukaryota</taxon>
        <taxon>Viridiplantae</taxon>
        <taxon>Streptophyta</taxon>
        <taxon>Embryophyta</taxon>
        <taxon>Tracheophyta</taxon>
        <taxon>Spermatophyta</taxon>
        <taxon>Magnoliopsida</taxon>
        <taxon>Liliopsida</taxon>
        <taxon>Poales</taxon>
        <taxon>Poaceae</taxon>
        <taxon>BOP clade</taxon>
        <taxon>Pooideae</taxon>
        <taxon>Poodae</taxon>
        <taxon>Poeae</taxon>
        <taxon>Poeae Chloroplast Group 1 (Aveneae type)</taxon>
        <taxon>Aveninae</taxon>
        <taxon>Avena</taxon>
    </lineage>
</organism>